<evidence type="ECO:0000256" key="9">
    <source>
        <dbReference type="SAM" id="MobiDB-lite"/>
    </source>
</evidence>
<feature type="transmembrane region" description="Helical" evidence="8">
    <location>
        <begin position="62"/>
        <end position="84"/>
    </location>
</feature>
<dbReference type="PROSITE" id="PS50928">
    <property type="entry name" value="ABC_TM1"/>
    <property type="match status" value="2"/>
</dbReference>
<evidence type="ECO:0000256" key="1">
    <source>
        <dbReference type="ARBA" id="ARBA00004429"/>
    </source>
</evidence>
<evidence type="ECO:0000259" key="10">
    <source>
        <dbReference type="PROSITE" id="PS50928"/>
    </source>
</evidence>
<evidence type="ECO:0000256" key="7">
    <source>
        <dbReference type="ARBA" id="ARBA00023136"/>
    </source>
</evidence>
<comment type="similarity">
    <text evidence="8">Belongs to the binding-protein-dependent transport system permease family.</text>
</comment>
<feature type="transmembrane region" description="Helical" evidence="8">
    <location>
        <begin position="518"/>
        <end position="542"/>
    </location>
</feature>
<keyword evidence="5 8" id="KW-0812">Transmembrane</keyword>
<keyword evidence="2 8" id="KW-0813">Transport</keyword>
<evidence type="ECO:0000256" key="4">
    <source>
        <dbReference type="ARBA" id="ARBA00022519"/>
    </source>
</evidence>
<accession>A0A9D2HFZ5</accession>
<evidence type="ECO:0000256" key="2">
    <source>
        <dbReference type="ARBA" id="ARBA00022448"/>
    </source>
</evidence>
<dbReference type="Pfam" id="PF00528">
    <property type="entry name" value="BPD_transp_1"/>
    <property type="match status" value="2"/>
</dbReference>
<feature type="transmembrane region" description="Helical" evidence="8">
    <location>
        <begin position="388"/>
        <end position="409"/>
    </location>
</feature>
<dbReference type="CDD" id="cd06261">
    <property type="entry name" value="TM_PBP2"/>
    <property type="match status" value="2"/>
</dbReference>
<proteinExistence type="inferred from homology"/>
<dbReference type="GO" id="GO:0055085">
    <property type="term" value="P:transmembrane transport"/>
    <property type="evidence" value="ECO:0007669"/>
    <property type="project" value="InterPro"/>
</dbReference>
<evidence type="ECO:0000256" key="8">
    <source>
        <dbReference type="RuleBase" id="RU363032"/>
    </source>
</evidence>
<feature type="transmembrane region" description="Helical" evidence="8">
    <location>
        <begin position="297"/>
        <end position="319"/>
    </location>
</feature>
<protein>
    <submittedName>
        <fullName evidence="11">Iron ABC transporter permease</fullName>
    </submittedName>
</protein>
<evidence type="ECO:0000256" key="3">
    <source>
        <dbReference type="ARBA" id="ARBA00022475"/>
    </source>
</evidence>
<evidence type="ECO:0000256" key="5">
    <source>
        <dbReference type="ARBA" id="ARBA00022692"/>
    </source>
</evidence>
<keyword evidence="4" id="KW-0997">Cell inner membrane</keyword>
<dbReference type="PANTHER" id="PTHR43357">
    <property type="entry name" value="INNER MEMBRANE ABC TRANSPORTER PERMEASE PROTEIN YDCV"/>
    <property type="match status" value="1"/>
</dbReference>
<dbReference type="PANTHER" id="PTHR43357:SF3">
    <property type="entry name" value="FE(3+)-TRANSPORT SYSTEM PERMEASE PROTEIN FBPB 2"/>
    <property type="match status" value="1"/>
</dbReference>
<feature type="transmembrane region" description="Helical" evidence="8">
    <location>
        <begin position="476"/>
        <end position="498"/>
    </location>
</feature>
<dbReference type="EMBL" id="DWZA01000048">
    <property type="protein sequence ID" value="HJA70951.1"/>
    <property type="molecule type" value="Genomic_DNA"/>
</dbReference>
<feature type="transmembrane region" description="Helical" evidence="8">
    <location>
        <begin position="12"/>
        <end position="34"/>
    </location>
</feature>
<comment type="subcellular location">
    <subcellularLocation>
        <location evidence="1">Cell inner membrane</location>
        <topology evidence="1">Multi-pass membrane protein</topology>
    </subcellularLocation>
    <subcellularLocation>
        <location evidence="8">Cell membrane</location>
        <topology evidence="8">Multi-pass membrane protein</topology>
    </subcellularLocation>
</comment>
<keyword evidence="6 8" id="KW-1133">Transmembrane helix</keyword>
<dbReference type="AlphaFoldDB" id="A0A9D2HFZ5"/>
<feature type="transmembrane region" description="Helical" evidence="8">
    <location>
        <begin position="96"/>
        <end position="117"/>
    </location>
</feature>
<dbReference type="GO" id="GO:0005886">
    <property type="term" value="C:plasma membrane"/>
    <property type="evidence" value="ECO:0007669"/>
    <property type="project" value="UniProtKB-SubCell"/>
</dbReference>
<evidence type="ECO:0000256" key="6">
    <source>
        <dbReference type="ARBA" id="ARBA00022989"/>
    </source>
</evidence>
<evidence type="ECO:0000313" key="11">
    <source>
        <dbReference type="EMBL" id="HJA70951.1"/>
    </source>
</evidence>
<evidence type="ECO:0000313" key="12">
    <source>
        <dbReference type="Proteomes" id="UP000823900"/>
    </source>
</evidence>
<feature type="domain" description="ABC transmembrane type-1" evidence="10">
    <location>
        <begin position="58"/>
        <end position="264"/>
    </location>
</feature>
<feature type="region of interest" description="Disordered" evidence="9">
    <location>
        <begin position="551"/>
        <end position="577"/>
    </location>
</feature>
<dbReference type="InterPro" id="IPR000515">
    <property type="entry name" value="MetI-like"/>
</dbReference>
<feature type="transmembrane region" description="Helical" evidence="8">
    <location>
        <begin position="354"/>
        <end position="376"/>
    </location>
</feature>
<feature type="compositionally biased region" description="Basic and acidic residues" evidence="9">
    <location>
        <begin position="551"/>
        <end position="562"/>
    </location>
</feature>
<gene>
    <name evidence="11" type="ORF">IAA07_05130</name>
</gene>
<dbReference type="SUPFAM" id="SSF161098">
    <property type="entry name" value="MetI-like"/>
    <property type="match status" value="2"/>
</dbReference>
<feature type="domain" description="ABC transmembrane type-1" evidence="10">
    <location>
        <begin position="350"/>
        <end position="539"/>
    </location>
</feature>
<organism evidence="11 12">
    <name type="scientific">Candidatus Lachnoclostridium stercoravium</name>
    <dbReference type="NCBI Taxonomy" id="2838633"/>
    <lineage>
        <taxon>Bacteria</taxon>
        <taxon>Bacillati</taxon>
        <taxon>Bacillota</taxon>
        <taxon>Clostridia</taxon>
        <taxon>Lachnospirales</taxon>
        <taxon>Lachnospiraceae</taxon>
    </lineage>
</organism>
<keyword evidence="7 8" id="KW-0472">Membrane</keyword>
<name>A0A9D2HFZ5_9FIRM</name>
<sequence>MTEKILSITRKAVFFLIVCFVFVLPIISLLQMSFTTDGGFSFGNYAELLQEDRTIEAIKNTLIISIGSTLIATIAGSFFAYLVAYTNIKRKWLLELLVLAPYIIPSYIITLSWSSFLMRRGTVNTILQQFGIPAIDIYTLPGIVLVMGICNIPVVYLLTVNMFRKIPRDMEWAARAAGRTQWEVIRKITLVQAMPAIAGGSILAFLAAIDNFSVPAFLGISSGIPVLSTYIYEKAISFGPASFNLAAALSVILSIIAIGGTILQGKMIKKNSGLESVKEDRAVRVYLSTGKRRLAEWGSLAVLASFTVIPVVSMILSAFCKSYGTKLRPENFTLRNFQFVFTNDGVRSAVINSLLLAAVTCVICIIIGTAIAYMKVRRNSAAARMMESAASLTYALPGIVLALAMIFHWTKVPGIYGTIKILIIAYATRYLVLQIKGSTTAMLSVEPALEEAGQVCGAGKAVIWKRIMIPMMTKQVLSSSFLIFVAAMTELTLSSMLASAGTKTIGLTIFNLQQGGDYSSSAAMSAVIVFIVFAAYALSACLKPKTDEEMAKAAKAKNKGETDPSMFPKDAPSGQAA</sequence>
<comment type="caution">
    <text evidence="11">The sequence shown here is derived from an EMBL/GenBank/DDBJ whole genome shotgun (WGS) entry which is preliminary data.</text>
</comment>
<dbReference type="InterPro" id="IPR035906">
    <property type="entry name" value="MetI-like_sf"/>
</dbReference>
<reference evidence="11" key="2">
    <citation type="submission" date="2021-04" db="EMBL/GenBank/DDBJ databases">
        <authorList>
            <person name="Gilroy R."/>
        </authorList>
    </citation>
    <scope>NUCLEOTIDE SEQUENCE</scope>
    <source>
        <strain evidence="11">CHK178-16964</strain>
    </source>
</reference>
<reference evidence="11" key="1">
    <citation type="journal article" date="2021" name="PeerJ">
        <title>Extensive microbial diversity within the chicken gut microbiome revealed by metagenomics and culture.</title>
        <authorList>
            <person name="Gilroy R."/>
            <person name="Ravi A."/>
            <person name="Getino M."/>
            <person name="Pursley I."/>
            <person name="Horton D.L."/>
            <person name="Alikhan N.F."/>
            <person name="Baker D."/>
            <person name="Gharbi K."/>
            <person name="Hall N."/>
            <person name="Watson M."/>
            <person name="Adriaenssens E.M."/>
            <person name="Foster-Nyarko E."/>
            <person name="Jarju S."/>
            <person name="Secka A."/>
            <person name="Antonio M."/>
            <person name="Oren A."/>
            <person name="Chaudhuri R.R."/>
            <person name="La Ragione R."/>
            <person name="Hildebrand F."/>
            <person name="Pallen M.J."/>
        </authorList>
    </citation>
    <scope>NUCLEOTIDE SEQUENCE</scope>
    <source>
        <strain evidence="11">CHK178-16964</strain>
    </source>
</reference>
<dbReference type="Gene3D" id="1.10.3720.10">
    <property type="entry name" value="MetI-like"/>
    <property type="match status" value="2"/>
</dbReference>
<feature type="transmembrane region" description="Helical" evidence="8">
    <location>
        <begin position="415"/>
        <end position="432"/>
    </location>
</feature>
<feature type="transmembrane region" description="Helical" evidence="8">
    <location>
        <begin position="137"/>
        <end position="158"/>
    </location>
</feature>
<feature type="transmembrane region" description="Helical" evidence="8">
    <location>
        <begin position="188"/>
        <end position="209"/>
    </location>
</feature>
<dbReference type="Proteomes" id="UP000823900">
    <property type="component" value="Unassembled WGS sequence"/>
</dbReference>
<keyword evidence="3" id="KW-1003">Cell membrane</keyword>
<feature type="transmembrane region" description="Helical" evidence="8">
    <location>
        <begin position="243"/>
        <end position="263"/>
    </location>
</feature>